<feature type="compositionally biased region" description="Polar residues" evidence="1">
    <location>
        <begin position="17"/>
        <end position="26"/>
    </location>
</feature>
<feature type="region of interest" description="Disordered" evidence="1">
    <location>
        <begin position="1"/>
        <end position="66"/>
    </location>
</feature>
<dbReference type="EMBL" id="LT553527">
    <property type="protein sequence ID" value="SAM01426.1"/>
    <property type="molecule type" value="Genomic_DNA"/>
</dbReference>
<keyword evidence="4" id="KW-1185">Reference proteome</keyword>
<evidence type="ECO:0000313" key="4">
    <source>
        <dbReference type="Proteomes" id="UP000078561"/>
    </source>
</evidence>
<protein>
    <submittedName>
        <fullName evidence="3">Uncharacterized protein</fullName>
    </submittedName>
</protein>
<proteinExistence type="predicted"/>
<reference evidence="3" key="1">
    <citation type="submission" date="2016-04" db="EMBL/GenBank/DDBJ databases">
        <authorList>
            <person name="Evans L.H."/>
            <person name="Alamgir A."/>
            <person name="Owens N."/>
            <person name="Weber N.D."/>
            <person name="Virtaneva K."/>
            <person name="Barbian K."/>
            <person name="Babar A."/>
            <person name="Rosenke K."/>
        </authorList>
    </citation>
    <scope>NUCLEOTIDE SEQUENCE [LARGE SCALE GENOMIC DNA]</scope>
    <source>
        <strain evidence="3">CBS 101.48</strain>
    </source>
</reference>
<dbReference type="AlphaFoldDB" id="A0A163JHZ4"/>
<name>A0A163JHZ4_ABSGL</name>
<keyword evidence="2" id="KW-0472">Membrane</keyword>
<evidence type="ECO:0000256" key="1">
    <source>
        <dbReference type="SAM" id="MobiDB-lite"/>
    </source>
</evidence>
<evidence type="ECO:0000313" key="3">
    <source>
        <dbReference type="EMBL" id="SAM01426.1"/>
    </source>
</evidence>
<sequence>MSSNGNHPIYSPYVGNTAASSSTTMIVPSLSPPSEKEDDDEDEAKEIVEKKPQTYTQPDMKQKQQHDYTDLQQPLECHPKRLYDHHANFESPTATSIPIPAFSSTNSSYFPTRSTASAPLPRFPYTPSSSSSSISYASSATASPKKRAKRWIMAALMIIVGLLIALTFILIGLGKAFSHHHDSQPHITTVTLTPSSMTPTAAHALTPTSHLTVLVVPTTITTTFSSPTL</sequence>
<organism evidence="3">
    <name type="scientific">Absidia glauca</name>
    <name type="common">Pin mould</name>
    <dbReference type="NCBI Taxonomy" id="4829"/>
    <lineage>
        <taxon>Eukaryota</taxon>
        <taxon>Fungi</taxon>
        <taxon>Fungi incertae sedis</taxon>
        <taxon>Mucoromycota</taxon>
        <taxon>Mucoromycotina</taxon>
        <taxon>Mucoromycetes</taxon>
        <taxon>Mucorales</taxon>
        <taxon>Cunninghamellaceae</taxon>
        <taxon>Absidia</taxon>
    </lineage>
</organism>
<dbReference type="Proteomes" id="UP000078561">
    <property type="component" value="Unassembled WGS sequence"/>
</dbReference>
<gene>
    <name evidence="3" type="primary">ABSGL_07167.1 scaffold 8717</name>
</gene>
<keyword evidence="2" id="KW-0812">Transmembrane</keyword>
<feature type="transmembrane region" description="Helical" evidence="2">
    <location>
        <begin position="151"/>
        <end position="173"/>
    </location>
</feature>
<evidence type="ECO:0000256" key="2">
    <source>
        <dbReference type="SAM" id="Phobius"/>
    </source>
</evidence>
<dbReference type="InParanoid" id="A0A163JHZ4"/>
<keyword evidence="2" id="KW-1133">Transmembrane helix</keyword>
<accession>A0A163JHZ4</accession>
<dbReference type="OrthoDB" id="2287984at2759"/>